<protein>
    <submittedName>
        <fullName evidence="1">Uncharacterized protein</fullName>
    </submittedName>
</protein>
<evidence type="ECO:0000313" key="2">
    <source>
        <dbReference type="Proteomes" id="UP000827872"/>
    </source>
</evidence>
<reference evidence="1" key="1">
    <citation type="submission" date="2021-08" db="EMBL/GenBank/DDBJ databases">
        <title>The first chromosome-level gecko genome reveals the dynamic sex chromosomes of Neotropical dwarf geckos (Sphaerodactylidae: Sphaerodactylus).</title>
        <authorList>
            <person name="Pinto B.J."/>
            <person name="Keating S.E."/>
            <person name="Gamble T."/>
        </authorList>
    </citation>
    <scope>NUCLEOTIDE SEQUENCE</scope>
    <source>
        <strain evidence="1">TG3544</strain>
    </source>
</reference>
<accession>A0ACB8GE07</accession>
<comment type="caution">
    <text evidence="1">The sequence shown here is derived from an EMBL/GenBank/DDBJ whole genome shotgun (WGS) entry which is preliminary data.</text>
</comment>
<proteinExistence type="predicted"/>
<dbReference type="Proteomes" id="UP000827872">
    <property type="component" value="Linkage Group LG01"/>
</dbReference>
<organism evidence="1 2">
    <name type="scientific">Sphaerodactylus townsendi</name>
    <dbReference type="NCBI Taxonomy" id="933632"/>
    <lineage>
        <taxon>Eukaryota</taxon>
        <taxon>Metazoa</taxon>
        <taxon>Chordata</taxon>
        <taxon>Craniata</taxon>
        <taxon>Vertebrata</taxon>
        <taxon>Euteleostomi</taxon>
        <taxon>Lepidosauria</taxon>
        <taxon>Squamata</taxon>
        <taxon>Bifurcata</taxon>
        <taxon>Gekkota</taxon>
        <taxon>Sphaerodactylidae</taxon>
        <taxon>Sphaerodactylus</taxon>
    </lineage>
</organism>
<sequence length="852" mass="96906">MTQALKEFSNLLLVVLCDYVLGAVEYLLLEQPTHVVFSNSTVSLEFRYYHGENVTLKNTSISLLEAGTNQTVAKKELPQSQDQDIVVFECYHFKTAGSYWFRMVSEISNGTDTRWNEERLPLSVTWPEFHIDLRRTSERLGNSLQLGLFTNEHLCQINKTVISLDVIMTSSLYDLGTLISNETVGLRTSKELFLSRSQWVTVDCHVVGLLAYVAALLKPVKSHSIIASTGPVDIVHRFGYKIIVTQETMCESSIVVSVVPPPCTSAVGHIAVFKDPLEPLSPKAPRILENIVNTEANRIEFNCTMFDEGTNKYCFEFRRSSRIESPPRAKECVLILRNIGHWSVWQAWSPCSVTCGDGVRERYRECLASFPVLLKQGCNGKNQEISPCSLEECSTTKSTPISTLHPEGGQKSSNNLVTITGISLCLSIIFATILITLWRKLCKAHKCRTPVRCDSAHSPGFRKNSDEENICQERRQRESFSEGREAPCSESLEIPLNFRRSRHFAHEEEQGGEVSGTESFQASAQKIIPPIFSYRLAQQQLKEMKKKGLTETTQVYHVSQNPLVDTMSTENQEATATANKFRIKSPFLEQPPNLLNVSGERPCSSMDFKLPRARRILSPSQTLIHQLRYEDRGEQLGTGYPRCSQFRRTASFHETRKAKPFRKRSMSTLPPRQTPHYPCRPRTRDLVPDEQYHLKSKEIVENIEELPLYHNTASANEPLTYEPQIPHQWESPGKKLDLVSSRQTTTSQVLCAERPEQKRNRKVPFQNHRDSWKKETLILSVRESQQRVNTLSPSQYRKSKCQSFPSDPKYHFYDNTSFGLTESELQIIDLPGYFGSNEGDETSTLSMEKLVL</sequence>
<evidence type="ECO:0000313" key="1">
    <source>
        <dbReference type="EMBL" id="KAH8017831.1"/>
    </source>
</evidence>
<gene>
    <name evidence="1" type="ORF">K3G42_032814</name>
</gene>
<keyword evidence="2" id="KW-1185">Reference proteome</keyword>
<name>A0ACB8GE07_9SAUR</name>
<dbReference type="EMBL" id="CM037614">
    <property type="protein sequence ID" value="KAH8017831.1"/>
    <property type="molecule type" value="Genomic_DNA"/>
</dbReference>